<evidence type="ECO:0000313" key="3">
    <source>
        <dbReference type="Proteomes" id="UP000265618"/>
    </source>
</evidence>
<protein>
    <submittedName>
        <fullName evidence="2">Uncharacterized protein</fullName>
    </submittedName>
</protein>
<dbReference type="EMBL" id="BDIP01000099">
    <property type="protein sequence ID" value="GIQ80068.1"/>
    <property type="molecule type" value="Genomic_DNA"/>
</dbReference>
<organism evidence="2 3">
    <name type="scientific">Kipferlia bialata</name>
    <dbReference type="NCBI Taxonomy" id="797122"/>
    <lineage>
        <taxon>Eukaryota</taxon>
        <taxon>Metamonada</taxon>
        <taxon>Carpediemonas-like organisms</taxon>
        <taxon>Kipferlia</taxon>
    </lineage>
</organism>
<gene>
    <name evidence="1" type="ORF">KIPB_000804</name>
    <name evidence="2" type="ORF">KIPB_003774</name>
</gene>
<reference evidence="2" key="1">
    <citation type="submission" date="2016-10" db="EMBL/GenBank/DDBJ databases">
        <authorList>
            <person name="Tanifuji G."/>
            <person name="Kume K."/>
            <person name="Nakayama T."/>
            <person name="Takabayashi S."/>
            <person name="Hashimoto T."/>
        </authorList>
    </citation>
    <scope>NUCLEOTIDE SEQUENCE</scope>
    <source>
        <strain evidence="2">NY0173</strain>
    </source>
</reference>
<name>A0A9K3CW03_9EUKA</name>
<evidence type="ECO:0000313" key="1">
    <source>
        <dbReference type="EMBL" id="GIQ80068.1"/>
    </source>
</evidence>
<evidence type="ECO:0000313" key="2">
    <source>
        <dbReference type="EMBL" id="GIQ82609.1"/>
    </source>
</evidence>
<reference evidence="2 3" key="2">
    <citation type="journal article" date="2018" name="PLoS ONE">
        <title>The draft genome of Kipferlia bialata reveals reductive genome evolution in fornicate parasites.</title>
        <authorList>
            <person name="Tanifuji G."/>
            <person name="Takabayashi S."/>
            <person name="Kume K."/>
            <person name="Takagi M."/>
            <person name="Nakayama T."/>
            <person name="Kamikawa R."/>
            <person name="Inagaki Y."/>
            <person name="Hashimoto T."/>
        </authorList>
    </citation>
    <scope>NUCLEOTIDE SEQUENCE [LARGE SCALE GENOMIC DNA]</scope>
    <source>
        <strain evidence="2">NY0173</strain>
    </source>
</reference>
<sequence length="296" mass="32972">MVISSEQLALYGAVTAKPGQVEESYRRTQWGRRLRHRLGAGVAVPVPENKTMAPVPERNGALIPRVLCGMDTASAWHDGRIGTVPAEHTGATPIAHPHIVRVVSQMQESKGIPPGQFRRLYPLHRRIYKDKGSEGYTVAPKEIPYKTHHGVSVCELSNVVVRDTIEKEAHRQARVQSGPTVDSEEADIWRMPRTLSALGSDMRVRTKPDFAIPSDPTRLHGQWCRWSARRPTPVSEYHKDRAHAASELLIGARVAVQVEGRVLRVVMTDEWKAQLAKVRKGISKHDAFLASIHDAV</sequence>
<dbReference type="Proteomes" id="UP000265618">
    <property type="component" value="Unassembled WGS sequence"/>
</dbReference>
<keyword evidence="3" id="KW-1185">Reference proteome</keyword>
<accession>A0A9K3CW03</accession>
<proteinExistence type="predicted"/>
<dbReference type="AlphaFoldDB" id="A0A9K3CW03"/>
<comment type="caution">
    <text evidence="2">The sequence shown here is derived from an EMBL/GenBank/DDBJ whole genome shotgun (WGS) entry which is preliminary data.</text>
</comment>
<dbReference type="EMBL" id="BDIP01000753">
    <property type="protein sequence ID" value="GIQ82609.1"/>
    <property type="molecule type" value="Genomic_DNA"/>
</dbReference>